<sequence>MLLLADRGFLSFNLWREAAATGAGLPWRVRANAVLPVMRQ</sequence>
<accession>A0ABU6AIM4</accession>
<gene>
    <name evidence="1" type="ORF">R4I43_28615</name>
</gene>
<proteinExistence type="predicted"/>
<dbReference type="Proteomes" id="UP001327093">
    <property type="component" value="Unassembled WGS sequence"/>
</dbReference>
<evidence type="ECO:0008006" key="3">
    <source>
        <dbReference type="Google" id="ProtNLM"/>
    </source>
</evidence>
<organism evidence="1 2">
    <name type="scientific">Saccharopolyspora mangrovi</name>
    <dbReference type="NCBI Taxonomy" id="3082379"/>
    <lineage>
        <taxon>Bacteria</taxon>
        <taxon>Bacillati</taxon>
        <taxon>Actinomycetota</taxon>
        <taxon>Actinomycetes</taxon>
        <taxon>Pseudonocardiales</taxon>
        <taxon>Pseudonocardiaceae</taxon>
        <taxon>Saccharopolyspora</taxon>
    </lineage>
</organism>
<keyword evidence="2" id="KW-1185">Reference proteome</keyword>
<name>A0ABU6AIM4_9PSEU</name>
<dbReference type="RefSeq" id="WP_324268810.1">
    <property type="nucleotide sequence ID" value="NZ_JAWLNX010000027.1"/>
</dbReference>
<reference evidence="1 2" key="1">
    <citation type="submission" date="2023-10" db="EMBL/GenBank/DDBJ databases">
        <title>Saccharopolyspora sp. nov., isolated from mangrove soil.</title>
        <authorList>
            <person name="Lu Y."/>
            <person name="Liu W."/>
        </authorList>
    </citation>
    <scope>NUCLEOTIDE SEQUENCE [LARGE SCALE GENOMIC DNA]</scope>
    <source>
        <strain evidence="1 2">S2-29</strain>
    </source>
</reference>
<dbReference type="EMBL" id="JAWLNX010000027">
    <property type="protein sequence ID" value="MEB3371375.1"/>
    <property type="molecule type" value="Genomic_DNA"/>
</dbReference>
<evidence type="ECO:0000313" key="2">
    <source>
        <dbReference type="Proteomes" id="UP001327093"/>
    </source>
</evidence>
<comment type="caution">
    <text evidence="1">The sequence shown here is derived from an EMBL/GenBank/DDBJ whole genome shotgun (WGS) entry which is preliminary data.</text>
</comment>
<protein>
    <recommendedName>
        <fullName evidence="3">Transposase IS4-like domain-containing protein</fullName>
    </recommendedName>
</protein>
<evidence type="ECO:0000313" key="1">
    <source>
        <dbReference type="EMBL" id="MEB3371375.1"/>
    </source>
</evidence>